<gene>
    <name evidence="2" type="ORF">THOM_2444</name>
</gene>
<dbReference type="OrthoDB" id="10432749at2759"/>
<dbReference type="InParanoid" id="L7JUT4"/>
<dbReference type="EMBL" id="JH994035">
    <property type="protein sequence ID" value="ELQ74532.1"/>
    <property type="molecule type" value="Genomic_DNA"/>
</dbReference>
<keyword evidence="1" id="KW-0732">Signal</keyword>
<evidence type="ECO:0000256" key="1">
    <source>
        <dbReference type="SAM" id="SignalP"/>
    </source>
</evidence>
<proteinExistence type="predicted"/>
<name>L7JUT4_TRAHO</name>
<dbReference type="VEuPathDB" id="MicrosporidiaDB:THOM_2444"/>
<feature type="signal peptide" evidence="1">
    <location>
        <begin position="1"/>
        <end position="19"/>
    </location>
</feature>
<dbReference type="AlphaFoldDB" id="L7JUT4"/>
<dbReference type="HOGENOM" id="CLU_601586_0_0_1"/>
<dbReference type="Proteomes" id="UP000011185">
    <property type="component" value="Unassembled WGS sequence"/>
</dbReference>
<keyword evidence="3" id="KW-1185">Reference proteome</keyword>
<reference evidence="2 3" key="1">
    <citation type="journal article" date="2012" name="PLoS Pathog.">
        <title>The genome of the obligate intracellular parasite Trachipleistophora hominis: new insights into microsporidian genome dynamics and reductive evolution.</title>
        <authorList>
            <person name="Heinz E."/>
            <person name="Williams T.A."/>
            <person name="Nakjang S."/>
            <person name="Noel C.J."/>
            <person name="Swan D.C."/>
            <person name="Goldberg A.V."/>
            <person name="Harris S.R."/>
            <person name="Weinmaier T."/>
            <person name="Markert S."/>
            <person name="Becher D."/>
            <person name="Bernhardt J."/>
            <person name="Dagan T."/>
            <person name="Hacker C."/>
            <person name="Lucocq J.M."/>
            <person name="Schweder T."/>
            <person name="Rattei T."/>
            <person name="Hall N."/>
            <person name="Hirt R.P."/>
            <person name="Embley T.M."/>
        </authorList>
    </citation>
    <scope>NUCLEOTIDE SEQUENCE [LARGE SCALE GENOMIC DNA]</scope>
</reference>
<organism evidence="2 3">
    <name type="scientific">Trachipleistophora hominis</name>
    <name type="common">Microsporidian parasite</name>
    <dbReference type="NCBI Taxonomy" id="72359"/>
    <lineage>
        <taxon>Eukaryota</taxon>
        <taxon>Fungi</taxon>
        <taxon>Fungi incertae sedis</taxon>
        <taxon>Microsporidia</taxon>
        <taxon>Pleistophoridae</taxon>
        <taxon>Trachipleistophora</taxon>
    </lineage>
</organism>
<evidence type="ECO:0000313" key="2">
    <source>
        <dbReference type="EMBL" id="ELQ74532.1"/>
    </source>
</evidence>
<protein>
    <submittedName>
        <fullName evidence="2">Uncharacterized protein</fullName>
    </submittedName>
</protein>
<accession>L7JUT4</accession>
<evidence type="ECO:0000313" key="3">
    <source>
        <dbReference type="Proteomes" id="UP000011185"/>
    </source>
</evidence>
<feature type="chain" id="PRO_5003979162" evidence="1">
    <location>
        <begin position="20"/>
        <end position="459"/>
    </location>
</feature>
<sequence>MNFFSTLFAIFPIVSLKQSNPVMTEKDRESVIMDYEAMKIIRSESSQLKDVKLGQDYKPFNPAATIAAVQRLVSNMAQVEQNYVKQSAAALQKGISEEIDRFEKVVTQTITTQLDAIPKTELDGITALVTDLGNKLVGYLNSYFQTSDKDFVSDIDTLKKCLKIIKGTSKTSKGNQTPAECVQALVKNHAASEQKSRSTLNNLIKQALAAAPKSSIVDNLIAKIKQLAITAENAIFAALSLTEKNLSDFSTRTFTNMLQFNSLKQKDLQKDLATTLETMLKNLYVKGEPPKKYNFKQKGLIMLDEYSLPAEAALPNTSWLKFEMKGTMSFENGKATMAYEKFTINGNQALFNKLYPRFTFKSNGQIILWEEGTKEKDAIPFEGYSFRSYGTITLKTLSAGHNNVMGATNTSVSYDGYRFDSDGQIILSKNTFAQDNARGIKVPIDIWTSFTSAGVISFV</sequence>
<dbReference type="OMA" id="THNEYRF"/>